<dbReference type="RefSeq" id="WP_069380435.1">
    <property type="nucleotide sequence ID" value="NZ_CP017141.1"/>
</dbReference>
<dbReference type="Pfam" id="PF16389">
    <property type="entry name" value="DUF4998"/>
    <property type="match status" value="1"/>
</dbReference>
<dbReference type="SUPFAM" id="SSF49785">
    <property type="entry name" value="Galactose-binding domain-like"/>
    <property type="match status" value="1"/>
</dbReference>
<feature type="domain" description="DUF5000" evidence="1">
    <location>
        <begin position="260"/>
        <end position="394"/>
    </location>
</feature>
<reference evidence="2 3" key="1">
    <citation type="submission" date="2016-08" db="EMBL/GenBank/DDBJ databases">
        <authorList>
            <person name="Seilhamer J.J."/>
        </authorList>
    </citation>
    <scope>NUCLEOTIDE SEQUENCE [LARGE SCALE GENOMIC DNA]</scope>
    <source>
        <strain evidence="2 3">DX4</strain>
    </source>
</reference>
<proteinExistence type="predicted"/>
<dbReference type="Pfam" id="PF16391">
    <property type="entry name" value="DUF5000"/>
    <property type="match status" value="1"/>
</dbReference>
<name>A0A1D7QJC4_9SPHI</name>
<dbReference type="Gene3D" id="2.60.120.260">
    <property type="entry name" value="Galactose-binding domain-like"/>
    <property type="match status" value="1"/>
</dbReference>
<evidence type="ECO:0000313" key="3">
    <source>
        <dbReference type="Proteomes" id="UP000094313"/>
    </source>
</evidence>
<sequence length="398" mass="44434">MMKLIYNVICFCTILWCLSSCTKEDAYKEFMKGGEISYAGRVDSITVHPGNQRIQLSLALGSDPLVTKVKAFWNDHRDSTILTVNRTSGKDTVNLIISNLTEGNYNFSVFTMDNKNNSSVAVNASGTVYGPSYFNSLVNRRIKELGFSNDGTKLELSWAAPSIDEIGVELRHLGTDNQEKIFVVPAGQLTTELTGVKDGSVLKYRSLFKPEPNAIDTFSPEYTAVNIPFFERKLNKSKFMELILPGDARTAHGWLMPFLWDDKYNPPGFATTPGVPLWFTFDTGVSSTPSRMKTWQANDRLYSGESVRKFEVWGSNDPNPDGSWSSWTKLLTAESVKPSGLPLGENTAADIDYAKAGEEFVFPAGLPKVRYIRLKLLENWGGAGFMTMEEITLWTNDR</sequence>
<evidence type="ECO:0000313" key="2">
    <source>
        <dbReference type="EMBL" id="AOM78771.1"/>
    </source>
</evidence>
<protein>
    <recommendedName>
        <fullName evidence="1">DUF5000 domain-containing protein</fullName>
    </recommendedName>
</protein>
<keyword evidence="3" id="KW-1185">Reference proteome</keyword>
<dbReference type="OrthoDB" id="1043438at2"/>
<dbReference type="InterPro" id="IPR032164">
    <property type="entry name" value="DUF5000"/>
</dbReference>
<dbReference type="KEGG" id="psty:BFS30_17270"/>
<dbReference type="Proteomes" id="UP000094313">
    <property type="component" value="Chromosome"/>
</dbReference>
<organism evidence="2 3">
    <name type="scientific">Pedobacter steynii</name>
    <dbReference type="NCBI Taxonomy" id="430522"/>
    <lineage>
        <taxon>Bacteria</taxon>
        <taxon>Pseudomonadati</taxon>
        <taxon>Bacteroidota</taxon>
        <taxon>Sphingobacteriia</taxon>
        <taxon>Sphingobacteriales</taxon>
        <taxon>Sphingobacteriaceae</taxon>
        <taxon>Pedobacter</taxon>
    </lineage>
</organism>
<dbReference type="EMBL" id="CP017141">
    <property type="protein sequence ID" value="AOM78771.1"/>
    <property type="molecule type" value="Genomic_DNA"/>
</dbReference>
<evidence type="ECO:0000259" key="1">
    <source>
        <dbReference type="Pfam" id="PF16391"/>
    </source>
</evidence>
<dbReference type="InterPro" id="IPR008979">
    <property type="entry name" value="Galactose-bd-like_sf"/>
</dbReference>
<accession>A0A1D7QJC4</accession>
<dbReference type="AlphaFoldDB" id="A0A1D7QJC4"/>
<gene>
    <name evidence="2" type="ORF">BFS30_17270</name>
</gene>